<dbReference type="Proteomes" id="UP001596312">
    <property type="component" value="Unassembled WGS sequence"/>
</dbReference>
<protein>
    <recommendedName>
        <fullName evidence="3">MAE-28990/MAE-18760-like HEPN domain-containing protein</fullName>
    </recommendedName>
</protein>
<evidence type="ECO:0008006" key="3">
    <source>
        <dbReference type="Google" id="ProtNLM"/>
    </source>
</evidence>
<organism evidence="1 2">
    <name type="scientific">Halalkalicoccus tibetensis</name>
    <dbReference type="NCBI Taxonomy" id="175632"/>
    <lineage>
        <taxon>Archaea</taxon>
        <taxon>Methanobacteriati</taxon>
        <taxon>Methanobacteriota</taxon>
        <taxon>Stenosarchaea group</taxon>
        <taxon>Halobacteria</taxon>
        <taxon>Halobacteriales</taxon>
        <taxon>Halococcaceae</taxon>
        <taxon>Halalkalicoccus</taxon>
    </lineage>
</organism>
<dbReference type="EMBL" id="JBHSXQ010000001">
    <property type="protein sequence ID" value="MFC6904015.1"/>
    <property type="molecule type" value="Genomic_DNA"/>
</dbReference>
<gene>
    <name evidence="1" type="ORF">ACFQGH_02245</name>
</gene>
<keyword evidence="2" id="KW-1185">Reference proteome</keyword>
<dbReference type="RefSeq" id="WP_340602516.1">
    <property type="nucleotide sequence ID" value="NZ_JBBMXV010000001.1"/>
</dbReference>
<name>A0ABD5V1V3_9EURY</name>
<comment type="caution">
    <text evidence="1">The sequence shown here is derived from an EMBL/GenBank/DDBJ whole genome shotgun (WGS) entry which is preliminary data.</text>
</comment>
<reference evidence="1 2" key="1">
    <citation type="journal article" date="2019" name="Int. J. Syst. Evol. Microbiol.">
        <title>The Global Catalogue of Microorganisms (GCM) 10K type strain sequencing project: providing services to taxonomists for standard genome sequencing and annotation.</title>
        <authorList>
            <consortium name="The Broad Institute Genomics Platform"/>
            <consortium name="The Broad Institute Genome Sequencing Center for Infectious Disease"/>
            <person name="Wu L."/>
            <person name="Ma J."/>
        </authorList>
    </citation>
    <scope>NUCLEOTIDE SEQUENCE [LARGE SCALE GENOMIC DNA]</scope>
    <source>
        <strain evidence="1 2">CGMCC 1.3240</strain>
    </source>
</reference>
<evidence type="ECO:0000313" key="1">
    <source>
        <dbReference type="EMBL" id="MFC6904015.1"/>
    </source>
</evidence>
<accession>A0ABD5V1V3</accession>
<dbReference type="AlphaFoldDB" id="A0ABD5V1V3"/>
<proteinExistence type="predicted"/>
<sequence length="167" mass="19444">MDHYFESEDDLSRLRLKIGHLEKEWSEMCDSWDDRGNIRSIEDDLIPLIISTHAAIEDLTAHLIITFVIKRKFSEGAFEYVYSGMSQSHREQLLANCGILSNETRGKLSDFKGLRNDVAHGTFMKLDWYRDNIQEKMDAAFEVLNAFEEAFTNSDLIDDIYERNKVL</sequence>
<evidence type="ECO:0000313" key="2">
    <source>
        <dbReference type="Proteomes" id="UP001596312"/>
    </source>
</evidence>